<dbReference type="InterPro" id="IPR001878">
    <property type="entry name" value="Znf_CCHC"/>
</dbReference>
<dbReference type="PANTHER" id="PTHR22639:SF3">
    <property type="entry name" value="ZINC FINGER CCHC DOMAIN-CONTAINING PROTEIN 3"/>
    <property type="match status" value="1"/>
</dbReference>
<keyword evidence="5" id="KW-1185">Reference proteome</keyword>
<evidence type="ECO:0000259" key="3">
    <source>
        <dbReference type="PROSITE" id="PS50158"/>
    </source>
</evidence>
<feature type="compositionally biased region" description="Basic residues" evidence="2">
    <location>
        <begin position="180"/>
        <end position="203"/>
    </location>
</feature>
<dbReference type="PROSITE" id="PS50158">
    <property type="entry name" value="ZF_CCHC"/>
    <property type="match status" value="1"/>
</dbReference>
<dbReference type="InterPro" id="IPR036875">
    <property type="entry name" value="Znf_CCHC_sf"/>
</dbReference>
<gene>
    <name evidence="4" type="ORF">HPB52_023344</name>
</gene>
<accession>A0A9D4QCF0</accession>
<keyword evidence="1" id="KW-0863">Zinc-finger</keyword>
<dbReference type="PANTHER" id="PTHR22639">
    <property type="entry name" value="GAG-RELATED PROTEIN"/>
    <property type="match status" value="1"/>
</dbReference>
<feature type="compositionally biased region" description="Polar residues" evidence="2">
    <location>
        <begin position="137"/>
        <end position="165"/>
    </location>
</feature>
<evidence type="ECO:0000256" key="1">
    <source>
        <dbReference type="PROSITE-ProRule" id="PRU00047"/>
    </source>
</evidence>
<dbReference type="GO" id="GO:0003723">
    <property type="term" value="F:RNA binding"/>
    <property type="evidence" value="ECO:0007669"/>
    <property type="project" value="InterPro"/>
</dbReference>
<reference evidence="4" key="1">
    <citation type="journal article" date="2020" name="Cell">
        <title>Large-Scale Comparative Analyses of Tick Genomes Elucidate Their Genetic Diversity and Vector Capacities.</title>
        <authorList>
            <consortium name="Tick Genome and Microbiome Consortium (TIGMIC)"/>
            <person name="Jia N."/>
            <person name="Wang J."/>
            <person name="Shi W."/>
            <person name="Du L."/>
            <person name="Sun Y."/>
            <person name="Zhan W."/>
            <person name="Jiang J.F."/>
            <person name="Wang Q."/>
            <person name="Zhang B."/>
            <person name="Ji P."/>
            <person name="Bell-Sakyi L."/>
            <person name="Cui X.M."/>
            <person name="Yuan T.T."/>
            <person name="Jiang B.G."/>
            <person name="Yang W.F."/>
            <person name="Lam T.T."/>
            <person name="Chang Q.C."/>
            <person name="Ding S.J."/>
            <person name="Wang X.J."/>
            <person name="Zhu J.G."/>
            <person name="Ruan X.D."/>
            <person name="Zhao L."/>
            <person name="Wei J.T."/>
            <person name="Ye R.Z."/>
            <person name="Que T.C."/>
            <person name="Du C.H."/>
            <person name="Zhou Y.H."/>
            <person name="Cheng J.X."/>
            <person name="Dai P.F."/>
            <person name="Guo W.B."/>
            <person name="Han X.H."/>
            <person name="Huang E.J."/>
            <person name="Li L.F."/>
            <person name="Wei W."/>
            <person name="Gao Y.C."/>
            <person name="Liu J.Z."/>
            <person name="Shao H.Z."/>
            <person name="Wang X."/>
            <person name="Wang C.C."/>
            <person name="Yang T.C."/>
            <person name="Huo Q.B."/>
            <person name="Li W."/>
            <person name="Chen H.Y."/>
            <person name="Chen S.E."/>
            <person name="Zhou L.G."/>
            <person name="Ni X.B."/>
            <person name="Tian J.H."/>
            <person name="Sheng Y."/>
            <person name="Liu T."/>
            <person name="Pan Y.S."/>
            <person name="Xia L.Y."/>
            <person name="Li J."/>
            <person name="Zhao F."/>
            <person name="Cao W.C."/>
        </authorList>
    </citation>
    <scope>NUCLEOTIDE SEQUENCE</scope>
    <source>
        <strain evidence="4">Rsan-2018</strain>
    </source>
</reference>
<feature type="region of interest" description="Disordered" evidence="2">
    <location>
        <begin position="178"/>
        <end position="203"/>
    </location>
</feature>
<sequence>MPAYVPHEVLVAALQPYGKPKSVTFATIASRHNKLNGVRTVKMEMCRPVPNFLTIQGNRVMFEYRGMRRVCARCGGDGHMANACTAQYCKRCGVFGHETESCSEGCKRCGGNHGTKECFRKKSYASAARGPADTEKGTTSWQTQTPLRPSQAPSTSGLQVMKPSTTRAALQARLLERRRLDRNRHSSAHTAHKRKSCNQRRTH</sequence>
<protein>
    <recommendedName>
        <fullName evidence="3">CCHC-type domain-containing protein</fullName>
    </recommendedName>
</protein>
<dbReference type="Gene3D" id="4.10.60.10">
    <property type="entry name" value="Zinc finger, CCHC-type"/>
    <property type="match status" value="1"/>
</dbReference>
<keyword evidence="1" id="KW-0479">Metal-binding</keyword>
<comment type="caution">
    <text evidence="4">The sequence shown here is derived from an EMBL/GenBank/DDBJ whole genome shotgun (WGS) entry which is preliminary data.</text>
</comment>
<organism evidence="4 5">
    <name type="scientific">Rhipicephalus sanguineus</name>
    <name type="common">Brown dog tick</name>
    <name type="synonym">Ixodes sanguineus</name>
    <dbReference type="NCBI Taxonomy" id="34632"/>
    <lineage>
        <taxon>Eukaryota</taxon>
        <taxon>Metazoa</taxon>
        <taxon>Ecdysozoa</taxon>
        <taxon>Arthropoda</taxon>
        <taxon>Chelicerata</taxon>
        <taxon>Arachnida</taxon>
        <taxon>Acari</taxon>
        <taxon>Parasitiformes</taxon>
        <taxon>Ixodida</taxon>
        <taxon>Ixodoidea</taxon>
        <taxon>Ixodidae</taxon>
        <taxon>Rhipicephalinae</taxon>
        <taxon>Rhipicephalus</taxon>
        <taxon>Rhipicephalus</taxon>
    </lineage>
</organism>
<dbReference type="GO" id="GO:0008270">
    <property type="term" value="F:zinc ion binding"/>
    <property type="evidence" value="ECO:0007669"/>
    <property type="project" value="UniProtKB-KW"/>
</dbReference>
<feature type="domain" description="CCHC-type" evidence="3">
    <location>
        <begin position="71"/>
        <end position="84"/>
    </location>
</feature>
<dbReference type="InterPro" id="IPR042509">
    <property type="entry name" value="ZCCHC3"/>
</dbReference>
<evidence type="ECO:0000313" key="5">
    <source>
        <dbReference type="Proteomes" id="UP000821837"/>
    </source>
</evidence>
<dbReference type="EMBL" id="JABSTV010001247">
    <property type="protein sequence ID" value="KAH7973279.1"/>
    <property type="molecule type" value="Genomic_DNA"/>
</dbReference>
<dbReference type="GO" id="GO:0003690">
    <property type="term" value="F:double-stranded DNA binding"/>
    <property type="evidence" value="ECO:0007669"/>
    <property type="project" value="InterPro"/>
</dbReference>
<dbReference type="SMART" id="SM00343">
    <property type="entry name" value="ZnF_C2HC"/>
    <property type="match status" value="2"/>
</dbReference>
<dbReference type="AlphaFoldDB" id="A0A9D4QCF0"/>
<feature type="region of interest" description="Disordered" evidence="2">
    <location>
        <begin position="129"/>
        <end position="165"/>
    </location>
</feature>
<evidence type="ECO:0000256" key="2">
    <source>
        <dbReference type="SAM" id="MobiDB-lite"/>
    </source>
</evidence>
<dbReference type="GO" id="GO:0002218">
    <property type="term" value="P:activation of innate immune response"/>
    <property type="evidence" value="ECO:0007669"/>
    <property type="project" value="InterPro"/>
</dbReference>
<proteinExistence type="predicted"/>
<keyword evidence="1" id="KW-0862">Zinc</keyword>
<name>A0A9D4QCF0_RHISA</name>
<dbReference type="Proteomes" id="UP000821837">
    <property type="component" value="Chromosome 11"/>
</dbReference>
<dbReference type="SUPFAM" id="SSF57756">
    <property type="entry name" value="Retrovirus zinc finger-like domains"/>
    <property type="match status" value="1"/>
</dbReference>
<reference evidence="4" key="2">
    <citation type="submission" date="2021-09" db="EMBL/GenBank/DDBJ databases">
        <authorList>
            <person name="Jia N."/>
            <person name="Wang J."/>
            <person name="Shi W."/>
            <person name="Du L."/>
            <person name="Sun Y."/>
            <person name="Zhan W."/>
            <person name="Jiang J."/>
            <person name="Wang Q."/>
            <person name="Zhang B."/>
            <person name="Ji P."/>
            <person name="Sakyi L.B."/>
            <person name="Cui X."/>
            <person name="Yuan T."/>
            <person name="Jiang B."/>
            <person name="Yang W."/>
            <person name="Lam T.T.-Y."/>
            <person name="Chang Q."/>
            <person name="Ding S."/>
            <person name="Wang X."/>
            <person name="Zhu J."/>
            <person name="Ruan X."/>
            <person name="Zhao L."/>
            <person name="Wei J."/>
            <person name="Que T."/>
            <person name="Du C."/>
            <person name="Cheng J."/>
            <person name="Dai P."/>
            <person name="Han X."/>
            <person name="Huang E."/>
            <person name="Gao Y."/>
            <person name="Liu J."/>
            <person name="Shao H."/>
            <person name="Ye R."/>
            <person name="Li L."/>
            <person name="Wei W."/>
            <person name="Wang X."/>
            <person name="Wang C."/>
            <person name="Huo Q."/>
            <person name="Li W."/>
            <person name="Guo W."/>
            <person name="Chen H."/>
            <person name="Chen S."/>
            <person name="Zhou L."/>
            <person name="Zhou L."/>
            <person name="Ni X."/>
            <person name="Tian J."/>
            <person name="Zhou Y."/>
            <person name="Sheng Y."/>
            <person name="Liu T."/>
            <person name="Pan Y."/>
            <person name="Xia L."/>
            <person name="Li J."/>
            <person name="Zhao F."/>
            <person name="Cao W."/>
        </authorList>
    </citation>
    <scope>NUCLEOTIDE SEQUENCE</scope>
    <source>
        <strain evidence="4">Rsan-2018</strain>
        <tissue evidence="4">Larvae</tissue>
    </source>
</reference>
<evidence type="ECO:0000313" key="4">
    <source>
        <dbReference type="EMBL" id="KAH7973279.1"/>
    </source>
</evidence>